<accession>U2Y355</accession>
<protein>
    <submittedName>
        <fullName evidence="1">Uncharacterized protein</fullName>
    </submittedName>
</protein>
<reference evidence="2" key="1">
    <citation type="journal article" date="2013" name="Genome">
        <title>Draft Genome Sequence of Geobacillus kaustophilus GBlys, a Lysogenic Strain with Bacteriophage phiOH2.</title>
        <authorList>
            <person name="Doi K."/>
            <person name="Mori K."/>
            <person name="Martono H."/>
            <person name="Nagayoshi Y."/>
            <person name="Fujino Y."/>
            <person name="Tashiro K."/>
            <person name="Kuhara S."/>
            <person name="Ohshima T."/>
        </authorList>
    </citation>
    <scope>NUCLEOTIDE SEQUENCE [LARGE SCALE GENOMIC DNA]</scope>
    <source>
        <strain evidence="2">GBlys</strain>
    </source>
</reference>
<dbReference type="AlphaFoldDB" id="U2Y355"/>
<name>U2Y355_GEOKU</name>
<organism evidence="1 2">
    <name type="scientific">Geobacillus kaustophilus GBlys</name>
    <dbReference type="NCBI Taxonomy" id="1337888"/>
    <lineage>
        <taxon>Bacteria</taxon>
        <taxon>Bacillati</taxon>
        <taxon>Bacillota</taxon>
        <taxon>Bacilli</taxon>
        <taxon>Bacillales</taxon>
        <taxon>Anoxybacillaceae</taxon>
        <taxon>Geobacillus</taxon>
        <taxon>Geobacillus thermoleovorans group</taxon>
    </lineage>
</organism>
<dbReference type="Proteomes" id="UP000016424">
    <property type="component" value="Unassembled WGS sequence"/>
</dbReference>
<evidence type="ECO:0000313" key="2">
    <source>
        <dbReference type="Proteomes" id="UP000016424"/>
    </source>
</evidence>
<evidence type="ECO:0000313" key="1">
    <source>
        <dbReference type="EMBL" id="GAD13609.1"/>
    </source>
</evidence>
<sequence length="65" mass="7156">MVDLLDELAGDGCLHLLKTAFRWQCPKADHDLIGEIMASVTAAIMEDFPNARVLVQLLFQLLACA</sequence>
<proteinExistence type="predicted"/>
<comment type="caution">
    <text evidence="1">The sequence shown here is derived from an EMBL/GenBank/DDBJ whole genome shotgun (WGS) entry which is preliminary data.</text>
</comment>
<gene>
    <name evidence="1" type="ORF">GBL_1826</name>
</gene>
<dbReference type="EMBL" id="BASG01000015">
    <property type="protein sequence ID" value="GAD13609.1"/>
    <property type="molecule type" value="Genomic_DNA"/>
</dbReference>